<evidence type="ECO:0000313" key="3">
    <source>
        <dbReference type="Proteomes" id="UP000033393"/>
    </source>
</evidence>
<accession>A0A0F0GIZ6</accession>
<dbReference type="EMBL" id="JYJG01000390">
    <property type="protein sequence ID" value="KJK41912.1"/>
    <property type="molecule type" value="Genomic_DNA"/>
</dbReference>
<dbReference type="Pfam" id="PF26607">
    <property type="entry name" value="DUF8189"/>
    <property type="match status" value="1"/>
</dbReference>
<evidence type="ECO:0000313" key="2">
    <source>
        <dbReference type="EMBL" id="KJK41912.1"/>
    </source>
</evidence>
<dbReference type="InterPro" id="IPR058502">
    <property type="entry name" value="PLL-like_beta-prop"/>
</dbReference>
<keyword evidence="3" id="KW-1185">Reference proteome</keyword>
<dbReference type="SUPFAM" id="SSF89372">
    <property type="entry name" value="Fucose-specific lectin"/>
    <property type="match status" value="1"/>
</dbReference>
<dbReference type="Proteomes" id="UP000033393">
    <property type="component" value="Unassembled WGS sequence"/>
</dbReference>
<proteinExistence type="predicted"/>
<protein>
    <recommendedName>
        <fullName evidence="1">PLL-like beta propeller domain-containing protein</fullName>
    </recommendedName>
</protein>
<reference evidence="2 3" key="1">
    <citation type="submission" date="2015-02" db="EMBL/GenBank/DDBJ databases">
        <authorList>
            <person name="Ju K.-S."/>
            <person name="Doroghazi J.R."/>
            <person name="Metcalf W."/>
        </authorList>
    </citation>
    <scope>NUCLEOTIDE SEQUENCE [LARGE SCALE GENOMIC DNA]</scope>
    <source>
        <strain evidence="2 3">NRRL B-16140</strain>
    </source>
</reference>
<gene>
    <name evidence="2" type="ORF">UK23_39760</name>
</gene>
<sequence>VFARDTSDHLIHTYLGDGMSNWAAWTGIGSGTITGTPSVVYKSTGNVTEAFARNSAGFLAHTYIAASTNTWSDWLQIDNTPIATTN</sequence>
<dbReference type="AlphaFoldDB" id="A0A0F0GIZ6"/>
<comment type="caution">
    <text evidence="2">The sequence shown here is derived from an EMBL/GenBank/DDBJ whole genome shotgun (WGS) entry which is preliminary data.</text>
</comment>
<evidence type="ECO:0000259" key="1">
    <source>
        <dbReference type="Pfam" id="PF26607"/>
    </source>
</evidence>
<feature type="domain" description="PLL-like beta propeller" evidence="1">
    <location>
        <begin position="1"/>
        <end position="78"/>
    </location>
</feature>
<organism evidence="2 3">
    <name type="scientific">Lentzea aerocolonigenes</name>
    <name type="common">Lechevalieria aerocolonigenes</name>
    <name type="synonym">Saccharothrix aerocolonigenes</name>
    <dbReference type="NCBI Taxonomy" id="68170"/>
    <lineage>
        <taxon>Bacteria</taxon>
        <taxon>Bacillati</taxon>
        <taxon>Actinomycetota</taxon>
        <taxon>Actinomycetes</taxon>
        <taxon>Pseudonocardiales</taxon>
        <taxon>Pseudonocardiaceae</taxon>
        <taxon>Lentzea</taxon>
    </lineage>
</organism>
<dbReference type="RefSeq" id="WP_045316969.1">
    <property type="nucleotide sequence ID" value="NZ_JYJG01000390.1"/>
</dbReference>
<dbReference type="PATRIC" id="fig|68170.10.peg.659"/>
<feature type="non-terminal residue" evidence="2">
    <location>
        <position position="1"/>
    </location>
</feature>
<name>A0A0F0GIZ6_LENAE</name>